<name>A0A4D8QT19_AZOBR</name>
<gene>
    <name evidence="2" type="ORF">D3868_26935</name>
    <name evidence="1" type="ORF">SIM66_01735</name>
</gene>
<dbReference type="RefSeq" id="WP_035681699.1">
    <property type="nucleotide sequence ID" value="NZ_CP032342.1"/>
</dbReference>
<dbReference type="EMBL" id="JAWXYC010000001">
    <property type="protein sequence ID" value="MDX5949931.1"/>
    <property type="molecule type" value="Genomic_DNA"/>
</dbReference>
<sequence length="154" mass="16313">MTNSSNPSDAVTAPPSDEEIAAGMRRYVAYAPDTGRVIASAYCPADLMHTLHPGAGLLLDDQLDPLTEYVDPVTKQPRARPVLILVASRNRIKADGADETTITGIPAGAIIIVRGETFEADGAAVTYSTTQPGQHALRVLAFPYQDATVTIHAD</sequence>
<keyword evidence="4" id="KW-1185">Reference proteome</keyword>
<organism evidence="2 3">
    <name type="scientific">Azospirillum brasilense</name>
    <dbReference type="NCBI Taxonomy" id="192"/>
    <lineage>
        <taxon>Bacteria</taxon>
        <taxon>Pseudomonadati</taxon>
        <taxon>Pseudomonadota</taxon>
        <taxon>Alphaproteobacteria</taxon>
        <taxon>Rhodospirillales</taxon>
        <taxon>Azospirillaceae</taxon>
        <taxon>Azospirillum</taxon>
    </lineage>
</organism>
<dbReference type="Proteomes" id="UP000298774">
    <property type="component" value="Plasmid p3"/>
</dbReference>
<proteinExistence type="predicted"/>
<reference evidence="1 4" key="2">
    <citation type="submission" date="2023-11" db="EMBL/GenBank/DDBJ databases">
        <title>MicrobeMod: A computational toolkit for identifying prokaryotic methylation and restriction-modification with nanopore sequencing.</title>
        <authorList>
            <person name="Crits-Christoph A."/>
            <person name="Kang S.C."/>
            <person name="Lee H."/>
            <person name="Ostrov N."/>
        </authorList>
    </citation>
    <scope>NUCLEOTIDE SEQUENCE [LARGE SCALE GENOMIC DNA]</scope>
    <source>
        <strain evidence="1 4">ATCC 29145</strain>
    </source>
</reference>
<evidence type="ECO:0000313" key="2">
    <source>
        <dbReference type="EMBL" id="QCO12671.1"/>
    </source>
</evidence>
<accession>A0A4D8QT19</accession>
<reference evidence="2 3" key="1">
    <citation type="submission" date="2018-09" db="EMBL/GenBank/DDBJ databases">
        <title>Whole genome based analysis of evolution and adaptive divergence in Indian and Brazilian strains of Azospirillum brasilense.</title>
        <authorList>
            <person name="Singh C."/>
            <person name="Tripathi A.K."/>
        </authorList>
    </citation>
    <scope>NUCLEOTIDE SEQUENCE [LARGE SCALE GENOMIC DNA]</scope>
    <source>
        <strain evidence="2 3">MTCC4038</strain>
        <plasmid evidence="2 3">p3</plasmid>
    </source>
</reference>
<dbReference type="GeneID" id="56447665"/>
<evidence type="ECO:0000313" key="4">
    <source>
        <dbReference type="Proteomes" id="UP001277471"/>
    </source>
</evidence>
<dbReference type="Proteomes" id="UP001277471">
    <property type="component" value="Unassembled WGS sequence"/>
</dbReference>
<dbReference type="AlphaFoldDB" id="A0A4D8QT19"/>
<geneLocation type="plasmid" evidence="2 3">
    <name>p3</name>
</geneLocation>
<protein>
    <submittedName>
        <fullName evidence="2">Uncharacterized protein</fullName>
    </submittedName>
</protein>
<keyword evidence="2" id="KW-0614">Plasmid</keyword>
<dbReference type="EMBL" id="CP032342">
    <property type="protein sequence ID" value="QCO12671.1"/>
    <property type="molecule type" value="Genomic_DNA"/>
</dbReference>
<evidence type="ECO:0000313" key="3">
    <source>
        <dbReference type="Proteomes" id="UP000298774"/>
    </source>
</evidence>
<evidence type="ECO:0000313" key="1">
    <source>
        <dbReference type="EMBL" id="MDX5949931.1"/>
    </source>
</evidence>